<name>A0AAV1SNZ0_9ROSI</name>
<organism evidence="2 3">
    <name type="scientific">Dovyalis caffra</name>
    <dbReference type="NCBI Taxonomy" id="77055"/>
    <lineage>
        <taxon>Eukaryota</taxon>
        <taxon>Viridiplantae</taxon>
        <taxon>Streptophyta</taxon>
        <taxon>Embryophyta</taxon>
        <taxon>Tracheophyta</taxon>
        <taxon>Spermatophyta</taxon>
        <taxon>Magnoliopsida</taxon>
        <taxon>eudicotyledons</taxon>
        <taxon>Gunneridae</taxon>
        <taxon>Pentapetalae</taxon>
        <taxon>rosids</taxon>
        <taxon>fabids</taxon>
        <taxon>Malpighiales</taxon>
        <taxon>Salicaceae</taxon>
        <taxon>Flacourtieae</taxon>
        <taxon>Dovyalis</taxon>
    </lineage>
</organism>
<keyword evidence="3" id="KW-1185">Reference proteome</keyword>
<gene>
    <name evidence="2" type="ORF">DCAF_LOCUS24623</name>
</gene>
<dbReference type="Proteomes" id="UP001314170">
    <property type="component" value="Unassembled WGS sequence"/>
</dbReference>
<sequence>MVCILDPAHLELNDALIPLQNKNLKDVPTRIDRHKEDKALGKQKVARGERGLEDHEPIC</sequence>
<protein>
    <submittedName>
        <fullName evidence="2">Uncharacterized protein</fullName>
    </submittedName>
</protein>
<dbReference type="AlphaFoldDB" id="A0AAV1SNZ0"/>
<proteinExistence type="predicted"/>
<evidence type="ECO:0000256" key="1">
    <source>
        <dbReference type="SAM" id="MobiDB-lite"/>
    </source>
</evidence>
<evidence type="ECO:0000313" key="2">
    <source>
        <dbReference type="EMBL" id="CAK7353230.1"/>
    </source>
</evidence>
<reference evidence="2 3" key="1">
    <citation type="submission" date="2024-01" db="EMBL/GenBank/DDBJ databases">
        <authorList>
            <person name="Waweru B."/>
        </authorList>
    </citation>
    <scope>NUCLEOTIDE SEQUENCE [LARGE SCALE GENOMIC DNA]</scope>
</reference>
<dbReference type="EMBL" id="CAWUPB010001194">
    <property type="protein sequence ID" value="CAK7353230.1"/>
    <property type="molecule type" value="Genomic_DNA"/>
</dbReference>
<evidence type="ECO:0000313" key="3">
    <source>
        <dbReference type="Proteomes" id="UP001314170"/>
    </source>
</evidence>
<feature type="region of interest" description="Disordered" evidence="1">
    <location>
        <begin position="40"/>
        <end position="59"/>
    </location>
</feature>
<comment type="caution">
    <text evidence="2">The sequence shown here is derived from an EMBL/GenBank/DDBJ whole genome shotgun (WGS) entry which is preliminary data.</text>
</comment>
<accession>A0AAV1SNZ0</accession>